<keyword evidence="5 7" id="KW-1133">Transmembrane helix</keyword>
<evidence type="ECO:0000256" key="7">
    <source>
        <dbReference type="SAM" id="Phobius"/>
    </source>
</evidence>
<feature type="transmembrane region" description="Helical" evidence="7">
    <location>
        <begin position="12"/>
        <end position="33"/>
    </location>
</feature>
<dbReference type="GO" id="GO:0004252">
    <property type="term" value="F:serine-type endopeptidase activity"/>
    <property type="evidence" value="ECO:0007669"/>
    <property type="project" value="InterPro"/>
</dbReference>
<dbReference type="Pfam" id="PF01694">
    <property type="entry name" value="Rhomboid"/>
    <property type="match status" value="1"/>
</dbReference>
<organism evidence="9">
    <name type="scientific">uncultured Thermomicrobiales bacterium</name>
    <dbReference type="NCBI Taxonomy" id="1645740"/>
    <lineage>
        <taxon>Bacteria</taxon>
        <taxon>Pseudomonadati</taxon>
        <taxon>Thermomicrobiota</taxon>
        <taxon>Thermomicrobia</taxon>
        <taxon>Thermomicrobiales</taxon>
        <taxon>environmental samples</taxon>
    </lineage>
</organism>
<comment type="subcellular location">
    <subcellularLocation>
        <location evidence="1">Membrane</location>
        <topology evidence="1">Multi-pass membrane protein</topology>
    </subcellularLocation>
</comment>
<evidence type="ECO:0000256" key="1">
    <source>
        <dbReference type="ARBA" id="ARBA00004141"/>
    </source>
</evidence>
<dbReference type="InterPro" id="IPR050925">
    <property type="entry name" value="Rhomboid_protease_S54"/>
</dbReference>
<feature type="transmembrane region" description="Helical" evidence="7">
    <location>
        <begin position="76"/>
        <end position="96"/>
    </location>
</feature>
<evidence type="ECO:0000259" key="8">
    <source>
        <dbReference type="Pfam" id="PF01694"/>
    </source>
</evidence>
<evidence type="ECO:0000256" key="5">
    <source>
        <dbReference type="ARBA" id="ARBA00022989"/>
    </source>
</evidence>
<name>A0A6J4UUZ0_9BACT</name>
<dbReference type="InterPro" id="IPR022764">
    <property type="entry name" value="Peptidase_S54_rhomboid_dom"/>
</dbReference>
<keyword evidence="6 7" id="KW-0472">Membrane</keyword>
<dbReference type="Gene3D" id="1.20.1540.10">
    <property type="entry name" value="Rhomboid-like"/>
    <property type="match status" value="1"/>
</dbReference>
<dbReference type="PANTHER" id="PTHR43731:SF14">
    <property type="entry name" value="PRESENILIN-ASSOCIATED RHOMBOID-LIKE PROTEIN, MITOCHONDRIAL"/>
    <property type="match status" value="1"/>
</dbReference>
<keyword evidence="4" id="KW-0378">Hydrolase</keyword>
<keyword evidence="3 7" id="KW-0812">Transmembrane</keyword>
<dbReference type="EMBL" id="CADCWM010000415">
    <property type="protein sequence ID" value="CAA9557248.1"/>
    <property type="molecule type" value="Genomic_DNA"/>
</dbReference>
<dbReference type="PANTHER" id="PTHR43731">
    <property type="entry name" value="RHOMBOID PROTEASE"/>
    <property type="match status" value="1"/>
</dbReference>
<dbReference type="GO" id="GO:0016020">
    <property type="term" value="C:membrane"/>
    <property type="evidence" value="ECO:0007669"/>
    <property type="project" value="UniProtKB-SubCell"/>
</dbReference>
<reference evidence="9" key="1">
    <citation type="submission" date="2020-02" db="EMBL/GenBank/DDBJ databases">
        <authorList>
            <person name="Meier V. D."/>
        </authorList>
    </citation>
    <scope>NUCLEOTIDE SEQUENCE</scope>
    <source>
        <strain evidence="9">AVDCRST_MAG88</strain>
    </source>
</reference>
<evidence type="ECO:0000256" key="4">
    <source>
        <dbReference type="ARBA" id="ARBA00022801"/>
    </source>
</evidence>
<sequence>MIPIGDYAGQRRSFPFVTYALIAINVLVFLYQVSLPEAQLVRFFSQWGLVPREITQGVDAPPTIELPIYATFLSSIFMHGGWLHLGGNMLFLWVFGDNVEDAFGHLKYLLFYLLCGVGASLAQIAINTGSTIPNVGASGAIAGVMGAYLVMFPGATVRTLVTIVFFITVTYLPAVLVIGLWFVLQLISGIGSLGVRTQQTGGVAFWAHIGGLVVGAVLAFFFRRRDYRASAPTTYGGYGY</sequence>
<proteinExistence type="inferred from homology"/>
<evidence type="ECO:0000313" key="9">
    <source>
        <dbReference type="EMBL" id="CAA9557248.1"/>
    </source>
</evidence>
<feature type="domain" description="Peptidase S54 rhomboid" evidence="8">
    <location>
        <begin position="71"/>
        <end position="224"/>
    </location>
</feature>
<comment type="similarity">
    <text evidence="2">Belongs to the peptidase S54 family.</text>
</comment>
<evidence type="ECO:0000256" key="3">
    <source>
        <dbReference type="ARBA" id="ARBA00022692"/>
    </source>
</evidence>
<dbReference type="AlphaFoldDB" id="A0A6J4UUZ0"/>
<feature type="transmembrane region" description="Helical" evidence="7">
    <location>
        <begin position="203"/>
        <end position="222"/>
    </location>
</feature>
<accession>A0A6J4UUZ0</accession>
<gene>
    <name evidence="9" type="ORF">AVDCRST_MAG88-1210</name>
</gene>
<dbReference type="FunFam" id="1.20.1540.10:FF:000027">
    <property type="entry name" value="Rhomboid family intramembrane serine protease"/>
    <property type="match status" value="1"/>
</dbReference>
<feature type="transmembrane region" description="Helical" evidence="7">
    <location>
        <begin position="159"/>
        <end position="183"/>
    </location>
</feature>
<evidence type="ECO:0000256" key="6">
    <source>
        <dbReference type="ARBA" id="ARBA00023136"/>
    </source>
</evidence>
<evidence type="ECO:0000256" key="2">
    <source>
        <dbReference type="ARBA" id="ARBA00009045"/>
    </source>
</evidence>
<protein>
    <submittedName>
        <fullName evidence="9">Rhomboid family protein</fullName>
    </submittedName>
</protein>
<feature type="transmembrane region" description="Helical" evidence="7">
    <location>
        <begin position="132"/>
        <end position="152"/>
    </location>
</feature>
<feature type="transmembrane region" description="Helical" evidence="7">
    <location>
        <begin position="108"/>
        <end position="126"/>
    </location>
</feature>
<dbReference type="InterPro" id="IPR035952">
    <property type="entry name" value="Rhomboid-like_sf"/>
</dbReference>
<dbReference type="SUPFAM" id="SSF144091">
    <property type="entry name" value="Rhomboid-like"/>
    <property type="match status" value="1"/>
</dbReference>